<feature type="transmembrane region" description="Helical" evidence="2">
    <location>
        <begin position="235"/>
        <end position="254"/>
    </location>
</feature>
<reference evidence="3 4" key="1">
    <citation type="submission" date="2024-02" db="EMBL/GenBank/DDBJ databases">
        <authorList>
            <person name="Vignale AGUSTIN F."/>
            <person name="Sosa J E."/>
            <person name="Modenutti C."/>
        </authorList>
    </citation>
    <scope>NUCLEOTIDE SEQUENCE [LARGE SCALE GENOMIC DNA]</scope>
</reference>
<accession>A0ABC8T980</accession>
<sequence length="889" mass="96076">METSLHFPSASASNSLSFVDPLGGNTIIPMLPNPHLHHNQSTVQLPSPSTLPSTVGSSANIQIPVEDMENWNQNHEVQRVDALSSTSIPVLDASGGDMLLNELEVDREKKNDNYVDVEAENSVLVGMVLGKVKVPWKYKQFIDDICGILHRFNIKVSHIFREANGLADFLASYAVNEACCFEFLGTDSLPIAGKMRLHHDQLSLSTLRRKMILVDSTCRQLDTVDVRLNGRQEQFPLLVGLVLGSFCFGLVHVAGGLLRPAGFGLFTCTVHVHSLFNAAAGPHSSVIFYLQLGFDGLLPGFSAGLRQLSFLMVSAGSWSAAWPSLQAATVAGDCSRDCSRDLPGSCYSCFSAVIMLPSQLVSASHGFASVSWLWISFSCCSPRFQLTQLCFGSFGCFHTVAHGVQLDSQLDFQRLLCSYLAGSAAAGLLTFSLLGLYGLSLLVSAGFNGSPAGISAVSHPFYGLCAFACPDAAWIKANFGLSLFVQAILLLLALCTAVSFLATVPLGELFFFHVILIRKGITTYEYVVAMRTQSEAPGPSVDGGDLQSLPSSPTSSAMSGRSSLGMSLQYKGAWCTPPRIFMDHQDEIIPHLERDRLPSTVDPDSLPPPDKGKRLAQRPVRISAWKLAKLDSNESIKAGAKARASSSVLRPVSSRHHPYDSDHLSNSNVSGRSSPTSTNHGFHERNTRAGTSRLSSSKSSYPPSRASREDNEMCGHNISNLNSPHPPNLTPSPLEQLASNRDHFNPMYMSSVDRSPLSAKDANETAVSDVERVPMSRNLGAAENSRSSSVFWDQEAGRFVSAATRSVSSSSQVSGREPLTYAGQSIFYGGSPVDEQLSRGTRTGNSLPSDPERGSTSSYYRQGRSQRGGQLPVFVPSDSQHHQFSSTLR</sequence>
<feature type="compositionally biased region" description="Polar residues" evidence="1">
    <location>
        <begin position="838"/>
        <end position="868"/>
    </location>
</feature>
<keyword evidence="4" id="KW-1185">Reference proteome</keyword>
<dbReference type="Proteomes" id="UP001642360">
    <property type="component" value="Unassembled WGS sequence"/>
</dbReference>
<feature type="region of interest" description="Disordered" evidence="1">
    <location>
        <begin position="826"/>
        <end position="889"/>
    </location>
</feature>
<protein>
    <submittedName>
        <fullName evidence="3">Uncharacterized protein</fullName>
    </submittedName>
</protein>
<evidence type="ECO:0000256" key="2">
    <source>
        <dbReference type="SAM" id="Phobius"/>
    </source>
</evidence>
<feature type="compositionally biased region" description="Low complexity" evidence="1">
    <location>
        <begin position="548"/>
        <end position="560"/>
    </location>
</feature>
<name>A0ABC8T980_9AQUA</name>
<feature type="transmembrane region" description="Helical" evidence="2">
    <location>
        <begin position="416"/>
        <end position="439"/>
    </location>
</feature>
<gene>
    <name evidence="3" type="ORF">ILEXP_LOCUS35184</name>
</gene>
<feature type="region of interest" description="Disordered" evidence="1">
    <location>
        <begin position="593"/>
        <end position="618"/>
    </location>
</feature>
<proteinExistence type="predicted"/>
<comment type="caution">
    <text evidence="3">The sequence shown here is derived from an EMBL/GenBank/DDBJ whole genome shotgun (WGS) entry which is preliminary data.</text>
</comment>
<feature type="transmembrane region" description="Helical" evidence="2">
    <location>
        <begin position="483"/>
        <end position="511"/>
    </location>
</feature>
<feature type="region of interest" description="Disordered" evidence="1">
    <location>
        <begin position="635"/>
        <end position="728"/>
    </location>
</feature>
<organism evidence="3 4">
    <name type="scientific">Ilex paraguariensis</name>
    <name type="common">yerba mate</name>
    <dbReference type="NCBI Taxonomy" id="185542"/>
    <lineage>
        <taxon>Eukaryota</taxon>
        <taxon>Viridiplantae</taxon>
        <taxon>Streptophyta</taxon>
        <taxon>Embryophyta</taxon>
        <taxon>Tracheophyta</taxon>
        <taxon>Spermatophyta</taxon>
        <taxon>Magnoliopsida</taxon>
        <taxon>eudicotyledons</taxon>
        <taxon>Gunneridae</taxon>
        <taxon>Pentapetalae</taxon>
        <taxon>asterids</taxon>
        <taxon>campanulids</taxon>
        <taxon>Aquifoliales</taxon>
        <taxon>Aquifoliaceae</taxon>
        <taxon>Ilex</taxon>
    </lineage>
</organism>
<feature type="region of interest" description="Disordered" evidence="1">
    <location>
        <begin position="535"/>
        <end position="560"/>
    </location>
</feature>
<feature type="compositionally biased region" description="Low complexity" evidence="1">
    <location>
        <begin position="692"/>
        <end position="705"/>
    </location>
</feature>
<dbReference type="EMBL" id="CAUOFW020004505">
    <property type="protein sequence ID" value="CAK9165977.1"/>
    <property type="molecule type" value="Genomic_DNA"/>
</dbReference>
<evidence type="ECO:0000256" key="1">
    <source>
        <dbReference type="SAM" id="MobiDB-lite"/>
    </source>
</evidence>
<evidence type="ECO:0000313" key="4">
    <source>
        <dbReference type="Proteomes" id="UP001642360"/>
    </source>
</evidence>
<evidence type="ECO:0000313" key="3">
    <source>
        <dbReference type="EMBL" id="CAK9165977.1"/>
    </source>
</evidence>
<keyword evidence="2" id="KW-0472">Membrane</keyword>
<keyword evidence="2" id="KW-0812">Transmembrane</keyword>
<dbReference type="AlphaFoldDB" id="A0ABC8T980"/>
<keyword evidence="2" id="KW-1133">Transmembrane helix</keyword>
<feature type="compositionally biased region" description="Polar residues" evidence="1">
    <location>
        <begin position="664"/>
        <end position="680"/>
    </location>
</feature>